<dbReference type="PANTHER" id="PTHR45749:SF23">
    <property type="entry name" value="ZINC FINGER MYM-TYPE PROTEIN 1-LIKE"/>
    <property type="match status" value="1"/>
</dbReference>
<gene>
    <name evidence="2" type="ORF">LOD99_6274</name>
</gene>
<accession>A0AAV7JNG9</accession>
<feature type="domain" description="TTF-type" evidence="1">
    <location>
        <begin position="96"/>
        <end position="189"/>
    </location>
</feature>
<dbReference type="EMBL" id="JAKMXF010000315">
    <property type="protein sequence ID" value="KAI6650059.1"/>
    <property type="molecule type" value="Genomic_DNA"/>
</dbReference>
<evidence type="ECO:0000313" key="3">
    <source>
        <dbReference type="Proteomes" id="UP001165289"/>
    </source>
</evidence>
<dbReference type="PANTHER" id="PTHR45749">
    <property type="match status" value="1"/>
</dbReference>
<dbReference type="SMART" id="SM00597">
    <property type="entry name" value="ZnF_TTF"/>
    <property type="match status" value="1"/>
</dbReference>
<reference evidence="2 3" key="1">
    <citation type="journal article" date="2023" name="BMC Biol.">
        <title>The compact genome of the sponge Oopsacas minuta (Hexactinellida) is lacking key metazoan core genes.</title>
        <authorList>
            <person name="Santini S."/>
            <person name="Schenkelaars Q."/>
            <person name="Jourda C."/>
            <person name="Duchesne M."/>
            <person name="Belahbib H."/>
            <person name="Rocher C."/>
            <person name="Selva M."/>
            <person name="Riesgo A."/>
            <person name="Vervoort M."/>
            <person name="Leys S.P."/>
            <person name="Kodjabachian L."/>
            <person name="Le Bivic A."/>
            <person name="Borchiellini C."/>
            <person name="Claverie J.M."/>
            <person name="Renard E."/>
        </authorList>
    </citation>
    <scope>NUCLEOTIDE SEQUENCE [LARGE SCALE GENOMIC DNA]</scope>
    <source>
        <strain evidence="2">SPO-2</strain>
    </source>
</reference>
<keyword evidence="3" id="KW-1185">Reference proteome</keyword>
<comment type="caution">
    <text evidence="2">The sequence shown here is derived from an EMBL/GenBank/DDBJ whole genome shotgun (WGS) entry which is preliminary data.</text>
</comment>
<dbReference type="InterPro" id="IPR006580">
    <property type="entry name" value="Znf_TTF"/>
</dbReference>
<dbReference type="AlphaFoldDB" id="A0AAV7JNG9"/>
<name>A0AAV7JNG9_9METZ</name>
<dbReference type="Proteomes" id="UP001165289">
    <property type="component" value="Unassembled WGS sequence"/>
</dbReference>
<proteinExistence type="predicted"/>
<protein>
    <recommendedName>
        <fullName evidence="1">TTF-type domain-containing protein</fullName>
    </recommendedName>
</protein>
<evidence type="ECO:0000313" key="2">
    <source>
        <dbReference type="EMBL" id="KAI6650059.1"/>
    </source>
</evidence>
<organism evidence="2 3">
    <name type="scientific">Oopsacas minuta</name>
    <dbReference type="NCBI Taxonomy" id="111878"/>
    <lineage>
        <taxon>Eukaryota</taxon>
        <taxon>Metazoa</taxon>
        <taxon>Porifera</taxon>
        <taxon>Hexactinellida</taxon>
        <taxon>Hexasterophora</taxon>
        <taxon>Lyssacinosida</taxon>
        <taxon>Leucopsacidae</taxon>
        <taxon>Oopsacas</taxon>
    </lineage>
</organism>
<evidence type="ECO:0000259" key="1">
    <source>
        <dbReference type="SMART" id="SM00597"/>
    </source>
</evidence>
<sequence length="331" mass="38615">MWIRKCFAITISKLNFFFRRAVLSESLSVPSGCNMLCETVSLNFNYLQEESFSGDVGKWRMSDDLREYFCQKGFTGCQHMDSDFSPSERTFPSETFTRRCTKSLFYHDQLNGEKFQRDWLWYSVESGKLYCSICMLFSTPDEASQLATNGYSDWKHGDSDLLRHEGSQLHKISIEKLILRRMTGGHIDESLIEQYESEKKYWHQVFQRILHVIKMLSSKGLSFRGSDQIVGFVHNVSDQIRDKANDLINIYSDDLEPGFVDEIVQFSAFWDSYISSDSSKIEDTKQIREFQMFKLIKRNALDTTIPNMLITLRIYLSLMDTNCGGKRSFQH</sequence>